<proteinExistence type="predicted"/>
<keyword evidence="1" id="KW-0472">Membrane</keyword>
<feature type="transmembrane region" description="Helical" evidence="1">
    <location>
        <begin position="20"/>
        <end position="42"/>
    </location>
</feature>
<accession>A0A493THD7</accession>
<evidence type="ECO:0000313" key="2">
    <source>
        <dbReference type="Ensembl" id="ENSAPLP00000025316.1"/>
    </source>
</evidence>
<name>A0A493THD7_ANAPP</name>
<protein>
    <submittedName>
        <fullName evidence="2">Uncharacterized protein</fullName>
    </submittedName>
</protein>
<reference evidence="2" key="3">
    <citation type="submission" date="2025-09" db="UniProtKB">
        <authorList>
            <consortium name="Ensembl"/>
        </authorList>
    </citation>
    <scope>IDENTIFICATION</scope>
</reference>
<keyword evidence="3" id="KW-1185">Reference proteome</keyword>
<reference evidence="2" key="2">
    <citation type="submission" date="2025-08" db="UniProtKB">
        <authorList>
            <consortium name="Ensembl"/>
        </authorList>
    </citation>
    <scope>IDENTIFICATION</scope>
</reference>
<dbReference type="Ensembl" id="ENSAPLT00000017468.1">
    <property type="protein sequence ID" value="ENSAPLP00000025316.1"/>
    <property type="gene ID" value="ENSAPLG00000030934.1"/>
</dbReference>
<keyword evidence="1" id="KW-0812">Transmembrane</keyword>
<reference evidence="2 3" key="1">
    <citation type="submission" date="2017-10" db="EMBL/GenBank/DDBJ databases">
        <title>A new Pekin duck reference genome.</title>
        <authorList>
            <person name="Hou Z.-C."/>
            <person name="Zhou Z.-K."/>
            <person name="Zhu F."/>
            <person name="Hou S.-S."/>
        </authorList>
    </citation>
    <scope>NUCLEOTIDE SEQUENCE [LARGE SCALE GENOMIC DNA]</scope>
</reference>
<organism evidence="2 3">
    <name type="scientific">Anas platyrhynchos platyrhynchos</name>
    <name type="common">Northern mallard</name>
    <dbReference type="NCBI Taxonomy" id="8840"/>
    <lineage>
        <taxon>Eukaryota</taxon>
        <taxon>Metazoa</taxon>
        <taxon>Chordata</taxon>
        <taxon>Craniata</taxon>
        <taxon>Vertebrata</taxon>
        <taxon>Euteleostomi</taxon>
        <taxon>Archelosauria</taxon>
        <taxon>Archosauria</taxon>
        <taxon>Dinosauria</taxon>
        <taxon>Saurischia</taxon>
        <taxon>Theropoda</taxon>
        <taxon>Coelurosauria</taxon>
        <taxon>Aves</taxon>
        <taxon>Neognathae</taxon>
        <taxon>Galloanserae</taxon>
        <taxon>Anseriformes</taxon>
        <taxon>Anatidae</taxon>
        <taxon>Anatinae</taxon>
        <taxon>Anas</taxon>
    </lineage>
</organism>
<evidence type="ECO:0000256" key="1">
    <source>
        <dbReference type="SAM" id="Phobius"/>
    </source>
</evidence>
<dbReference type="Proteomes" id="UP000016666">
    <property type="component" value="Chromosome 2"/>
</dbReference>
<dbReference type="AlphaFoldDB" id="A0A493THD7"/>
<evidence type="ECO:0000313" key="3">
    <source>
        <dbReference type="Proteomes" id="UP000016666"/>
    </source>
</evidence>
<sequence length="47" mass="5455">MSNLGYEEDGSDITELAAVRNWACNFLLGMCIFFRIGWLLFWKKTPP</sequence>
<keyword evidence="1" id="KW-1133">Transmembrane helix</keyword>